<gene>
    <name evidence="1" type="ORF">SAMN05661091_4799</name>
</gene>
<dbReference type="EMBL" id="LT840184">
    <property type="protein sequence ID" value="SMF89832.1"/>
    <property type="molecule type" value="Genomic_DNA"/>
</dbReference>
<dbReference type="Proteomes" id="UP000192940">
    <property type="component" value="Chromosome I"/>
</dbReference>
<reference evidence="1 2" key="1">
    <citation type="submission" date="2017-04" db="EMBL/GenBank/DDBJ databases">
        <authorList>
            <person name="Afonso C.L."/>
            <person name="Miller P.J."/>
            <person name="Scott M.A."/>
            <person name="Spackman E."/>
            <person name="Goraichik I."/>
            <person name="Dimitrov K.M."/>
            <person name="Suarez D.L."/>
            <person name="Swayne D.E."/>
        </authorList>
    </citation>
    <scope>NUCLEOTIDE SEQUENCE [LARGE SCALE GENOMIC DNA]</scope>
    <source>
        <strain evidence="1 2">N3/975</strain>
    </source>
</reference>
<evidence type="ECO:0000313" key="1">
    <source>
        <dbReference type="EMBL" id="SMF89832.1"/>
    </source>
</evidence>
<organism evidence="1 2">
    <name type="scientific">Paenibacillus uliginis N3/975</name>
    <dbReference type="NCBI Taxonomy" id="1313296"/>
    <lineage>
        <taxon>Bacteria</taxon>
        <taxon>Bacillati</taxon>
        <taxon>Bacillota</taxon>
        <taxon>Bacilli</taxon>
        <taxon>Bacillales</taxon>
        <taxon>Paenibacillaceae</taxon>
        <taxon>Paenibacillus</taxon>
    </lineage>
</organism>
<evidence type="ECO:0000313" key="2">
    <source>
        <dbReference type="Proteomes" id="UP000192940"/>
    </source>
</evidence>
<sequence length="236" mass="26622">MHVMVFVIMASALAVIIMLSDFQHDRDINGVKLVNLEQFFVEHDVPEEHQNVLLKKISKDELWDAYKLELVQQIPADYYEFDPLEGEQSRYYRFEDGSFVMISIEFGSAGEVAPASEGVKLDGVKIRKRVGTAEALVCADLFIADNGYGTSAQILRLYDASLDGFDEPHQISTEIVRESEDTNRHRSALARSFWTVQGDQNISWSASQEGTLPEVPLSLWIGVLDGKIYVNSKLPY</sequence>
<name>A0A1X7HN82_9BACL</name>
<keyword evidence="2" id="KW-1185">Reference proteome</keyword>
<proteinExistence type="predicted"/>
<protein>
    <submittedName>
        <fullName evidence="1">Uncharacterized protein</fullName>
    </submittedName>
</protein>
<dbReference type="AlphaFoldDB" id="A0A1X7HN82"/>
<accession>A0A1X7HN82</accession>